<evidence type="ECO:0000256" key="5">
    <source>
        <dbReference type="ARBA" id="ARBA00023136"/>
    </source>
</evidence>
<dbReference type="NCBIfam" id="TIGR03592">
    <property type="entry name" value="yidC_oxa1_cterm"/>
    <property type="match status" value="1"/>
</dbReference>
<evidence type="ECO:0000256" key="7">
    <source>
        <dbReference type="SAM" id="MobiDB-lite"/>
    </source>
</evidence>
<feature type="transmembrane region" description="Helical" evidence="8">
    <location>
        <begin position="130"/>
        <end position="151"/>
    </location>
</feature>
<evidence type="ECO:0000256" key="8">
    <source>
        <dbReference type="SAM" id="Phobius"/>
    </source>
</evidence>
<dbReference type="Proteomes" id="UP001177140">
    <property type="component" value="Unassembled WGS sequence"/>
</dbReference>
<dbReference type="PANTHER" id="PTHR12428:SF14">
    <property type="entry name" value="ALBINO3-LIKE PROTEIN 1, CHLOROPLASTIC"/>
    <property type="match status" value="1"/>
</dbReference>
<evidence type="ECO:0000313" key="10">
    <source>
        <dbReference type="EMBL" id="MCL7035552.1"/>
    </source>
</evidence>
<evidence type="ECO:0000256" key="3">
    <source>
        <dbReference type="ARBA" id="ARBA00022692"/>
    </source>
</evidence>
<feature type="transmembrane region" description="Helical" evidence="8">
    <location>
        <begin position="245"/>
        <end position="265"/>
    </location>
</feature>
<dbReference type="AlphaFoldDB" id="A0AA41V7V3"/>
<keyword evidence="11" id="KW-1185">Reference proteome</keyword>
<keyword evidence="3 6" id="KW-0812">Transmembrane</keyword>
<comment type="similarity">
    <text evidence="2">Belongs to the OXA1/ALB3/YidC (TC 2.A.9.2) family.</text>
</comment>
<feature type="transmembrane region" description="Helical" evidence="8">
    <location>
        <begin position="317"/>
        <end position="338"/>
    </location>
</feature>
<feature type="domain" description="Membrane insertase YidC/Oxa/ALB C-terminal" evidence="9">
    <location>
        <begin position="132"/>
        <end position="353"/>
    </location>
</feature>
<comment type="caution">
    <text evidence="10">The sequence shown here is derived from an EMBL/GenBank/DDBJ whole genome shotgun (WGS) entry which is preliminary data.</text>
</comment>
<comment type="subcellular location">
    <subcellularLocation>
        <location evidence="1 6">Membrane</location>
        <topology evidence="1 6">Multi-pass membrane protein</topology>
    </subcellularLocation>
</comment>
<keyword evidence="4 8" id="KW-1133">Transmembrane helix</keyword>
<proteinExistence type="inferred from homology"/>
<dbReference type="InterPro" id="IPR001708">
    <property type="entry name" value="YidC/ALB3/OXA1/COX18"/>
</dbReference>
<evidence type="ECO:0000256" key="2">
    <source>
        <dbReference type="ARBA" id="ARBA00010583"/>
    </source>
</evidence>
<reference evidence="10" key="1">
    <citation type="submission" date="2022-03" db="EMBL/GenBank/DDBJ databases">
        <title>A functionally conserved STORR gene fusion in Papaver species that diverged 16.8 million years ago.</title>
        <authorList>
            <person name="Catania T."/>
        </authorList>
    </citation>
    <scope>NUCLEOTIDE SEQUENCE</scope>
    <source>
        <strain evidence="10">S-191538</strain>
    </source>
</reference>
<dbReference type="GO" id="GO:0009535">
    <property type="term" value="C:chloroplast thylakoid membrane"/>
    <property type="evidence" value="ECO:0007669"/>
    <property type="project" value="TreeGrafter"/>
</dbReference>
<keyword evidence="5 8" id="KW-0472">Membrane</keyword>
<evidence type="ECO:0000256" key="1">
    <source>
        <dbReference type="ARBA" id="ARBA00004141"/>
    </source>
</evidence>
<evidence type="ECO:0000256" key="6">
    <source>
        <dbReference type="RuleBase" id="RU003945"/>
    </source>
</evidence>
<evidence type="ECO:0000259" key="9">
    <source>
        <dbReference type="Pfam" id="PF02096"/>
    </source>
</evidence>
<dbReference type="PANTHER" id="PTHR12428">
    <property type="entry name" value="OXA1"/>
    <property type="match status" value="1"/>
</dbReference>
<dbReference type="GO" id="GO:0010027">
    <property type="term" value="P:thylakoid membrane organization"/>
    <property type="evidence" value="ECO:0007669"/>
    <property type="project" value="TreeGrafter"/>
</dbReference>
<dbReference type="Pfam" id="PF02096">
    <property type="entry name" value="60KD_IMP"/>
    <property type="match status" value="1"/>
</dbReference>
<protein>
    <recommendedName>
        <fullName evidence="9">Membrane insertase YidC/Oxa/ALB C-terminal domain-containing protein</fullName>
    </recommendedName>
</protein>
<organism evidence="10 11">
    <name type="scientific">Papaver nudicaule</name>
    <name type="common">Iceland poppy</name>
    <dbReference type="NCBI Taxonomy" id="74823"/>
    <lineage>
        <taxon>Eukaryota</taxon>
        <taxon>Viridiplantae</taxon>
        <taxon>Streptophyta</taxon>
        <taxon>Embryophyta</taxon>
        <taxon>Tracheophyta</taxon>
        <taxon>Spermatophyta</taxon>
        <taxon>Magnoliopsida</taxon>
        <taxon>Ranunculales</taxon>
        <taxon>Papaveraceae</taxon>
        <taxon>Papaveroideae</taxon>
        <taxon>Papaver</taxon>
    </lineage>
</organism>
<sequence length="507" mass="55909">MSTLPSCKPYPLLLPPLLDQSRPCSFPNNLSLHHQSRSKFLNLTRKPSVRDSVGIVKFGLTPSPFDFDGSDGLIQHLFGKIEGILYTVADIAVSTSSKNQNTDWLSGVTNLMETVLKVLHDGISTLHVPYAYGFAIILLTVLVKAATFPLTKKQVESAMAMKTLQPQVKAIQELYAGNGEKIQTETARLYKLAGVNPLAGCLPTLATIPVWIGLYRALSNVADEVTIAFVMIGAAKFVSLPQDSYFPILELSGMGCIATCMSLVIPDGHPPLGWSDTAAYLALPVLLVVSQYISVQIMQSSQTDDPNLKGSQVLTKFLPLMIGYFALSVPSGLSLYWLTNNILSTTQQIWLQKLGGAKNTVRQFNEESIMAEKEKLMKESITKEMEKPKSVLGANLTKAMESRREEKLGSDGLRPGDRFKLLKEQEARRKQQKEEEKKKAQEEVVNGTIITYGEQNKEVNIVINKDENNEAELVDAGDERIQSVNVMHDSSKTEASQIVSKEDIECD</sequence>
<evidence type="ECO:0000256" key="4">
    <source>
        <dbReference type="ARBA" id="ARBA00022989"/>
    </source>
</evidence>
<dbReference type="InterPro" id="IPR047196">
    <property type="entry name" value="YidC_ALB_C"/>
</dbReference>
<dbReference type="EMBL" id="JAJJMA010158231">
    <property type="protein sequence ID" value="MCL7035552.1"/>
    <property type="molecule type" value="Genomic_DNA"/>
</dbReference>
<dbReference type="GO" id="GO:0032977">
    <property type="term" value="F:membrane insertase activity"/>
    <property type="evidence" value="ECO:0007669"/>
    <property type="project" value="InterPro"/>
</dbReference>
<feature type="region of interest" description="Disordered" evidence="7">
    <location>
        <begin position="486"/>
        <end position="507"/>
    </location>
</feature>
<name>A0AA41V7V3_PAPNU</name>
<gene>
    <name evidence="10" type="ORF">MKW94_004416</name>
</gene>
<comment type="similarity">
    <text evidence="6">Belongs to the OXA1/ALB3/YidC family.</text>
</comment>
<accession>A0AA41V7V3</accession>
<feature type="transmembrane region" description="Helical" evidence="8">
    <location>
        <begin position="277"/>
        <end position="297"/>
    </location>
</feature>
<dbReference type="GO" id="GO:0051205">
    <property type="term" value="P:protein insertion into membrane"/>
    <property type="evidence" value="ECO:0007669"/>
    <property type="project" value="TreeGrafter"/>
</dbReference>
<dbReference type="InterPro" id="IPR028055">
    <property type="entry name" value="YidC/Oxa/ALB_C"/>
</dbReference>
<dbReference type="CDD" id="cd20070">
    <property type="entry name" value="5TM_YidC_Alb3"/>
    <property type="match status" value="1"/>
</dbReference>
<evidence type="ECO:0000313" key="11">
    <source>
        <dbReference type="Proteomes" id="UP001177140"/>
    </source>
</evidence>
<dbReference type="GO" id="GO:0072598">
    <property type="term" value="P:protein localization to chloroplast"/>
    <property type="evidence" value="ECO:0007669"/>
    <property type="project" value="TreeGrafter"/>
</dbReference>